<dbReference type="InterPro" id="IPR038238">
    <property type="entry name" value="Clp1_C_sf"/>
</dbReference>
<dbReference type="Gene3D" id="3.40.50.300">
    <property type="entry name" value="P-loop containing nucleotide triphosphate hydrolases"/>
    <property type="match status" value="1"/>
</dbReference>
<protein>
    <recommendedName>
        <fullName evidence="1">Clp1 C-terminal domain-containing protein</fullName>
    </recommendedName>
</protein>
<dbReference type="PANTHER" id="PTHR12755:SF6">
    <property type="entry name" value="POLYRIBONUCLEOTIDE 5'-HYDROXYL-KINASE CLP1"/>
    <property type="match status" value="1"/>
</dbReference>
<dbReference type="EMBL" id="ASPP01021386">
    <property type="protein sequence ID" value="ETO12453.1"/>
    <property type="molecule type" value="Genomic_DNA"/>
</dbReference>
<organism evidence="2 3">
    <name type="scientific">Reticulomyxa filosa</name>
    <dbReference type="NCBI Taxonomy" id="46433"/>
    <lineage>
        <taxon>Eukaryota</taxon>
        <taxon>Sar</taxon>
        <taxon>Rhizaria</taxon>
        <taxon>Retaria</taxon>
        <taxon>Foraminifera</taxon>
        <taxon>Monothalamids</taxon>
        <taxon>Reticulomyxidae</taxon>
        <taxon>Reticulomyxa</taxon>
    </lineage>
</organism>
<dbReference type="GO" id="GO:0005634">
    <property type="term" value="C:nucleus"/>
    <property type="evidence" value="ECO:0007669"/>
    <property type="project" value="TreeGrafter"/>
</dbReference>
<dbReference type="Gene3D" id="2.40.30.330">
    <property type="entry name" value="Pre-mRNA cleavage complex subunit Clp1, C-terminal domain"/>
    <property type="match status" value="1"/>
</dbReference>
<feature type="domain" description="Clp1 C-terminal" evidence="1">
    <location>
        <begin position="184"/>
        <end position="293"/>
    </location>
</feature>
<evidence type="ECO:0000313" key="2">
    <source>
        <dbReference type="EMBL" id="ETO12453.1"/>
    </source>
</evidence>
<dbReference type="InterPro" id="IPR027417">
    <property type="entry name" value="P-loop_NTPase"/>
</dbReference>
<evidence type="ECO:0000259" key="1">
    <source>
        <dbReference type="Pfam" id="PF06807"/>
    </source>
</evidence>
<accession>X6MEM4</accession>
<dbReference type="InterPro" id="IPR045116">
    <property type="entry name" value="Clp1/Grc3"/>
</dbReference>
<gene>
    <name evidence="2" type="ORF">RFI_24922</name>
</gene>
<sequence>MHMHMQMYMQMHMQIDNNNDNNKDNDNDDIFNSISPLYFHFMSRASVAMKKVLLQNQHCQRAGAIINTCGFVSIPLLDWMIRTYCVNVVVVLEDHTREKKAFNPSFAIIINRHPTERKYTRNNAIAHYFFGEHVLVLDPAHITAPTLSNTRKVAPTLQTSAVLSHLKTRQTWQIQHFIVERVFTFQQFQLFQILFHFPKSKSKNKSNTTTSSSSTPTLTKKMHVQKITLGKHIENHVVAATYAQKPNEILKVNVAGFLFVKRVDPGTQLVTCVSTTPHDLPGLLLCGNIAWQDGANLSTLPLKST</sequence>
<reference evidence="2 3" key="1">
    <citation type="journal article" date="2013" name="Curr. Biol.">
        <title>The Genome of the Foraminiferan Reticulomyxa filosa.</title>
        <authorList>
            <person name="Glockner G."/>
            <person name="Hulsmann N."/>
            <person name="Schleicher M."/>
            <person name="Noegel A.A."/>
            <person name="Eichinger L."/>
            <person name="Gallinger C."/>
            <person name="Pawlowski J."/>
            <person name="Sierra R."/>
            <person name="Euteneuer U."/>
            <person name="Pillet L."/>
            <person name="Moustafa A."/>
            <person name="Platzer M."/>
            <person name="Groth M."/>
            <person name="Szafranski K."/>
            <person name="Schliwa M."/>
        </authorList>
    </citation>
    <scope>NUCLEOTIDE SEQUENCE [LARGE SCALE GENOMIC DNA]</scope>
</reference>
<dbReference type="AlphaFoldDB" id="X6MEM4"/>
<dbReference type="InterPro" id="IPR010655">
    <property type="entry name" value="Clp1_C"/>
</dbReference>
<dbReference type="Pfam" id="PF06807">
    <property type="entry name" value="Clp1"/>
    <property type="match status" value="1"/>
</dbReference>
<keyword evidence="3" id="KW-1185">Reference proteome</keyword>
<dbReference type="PANTHER" id="PTHR12755">
    <property type="entry name" value="CLEAVAGE/POLYADENYLATION FACTOR IA SUBUNIT CLP1P"/>
    <property type="match status" value="1"/>
</dbReference>
<comment type="caution">
    <text evidence="2">The sequence shown here is derived from an EMBL/GenBank/DDBJ whole genome shotgun (WGS) entry which is preliminary data.</text>
</comment>
<name>X6MEM4_RETFI</name>
<dbReference type="GO" id="GO:0006388">
    <property type="term" value="P:tRNA splicing, via endonucleolytic cleavage and ligation"/>
    <property type="evidence" value="ECO:0007669"/>
    <property type="project" value="TreeGrafter"/>
</dbReference>
<dbReference type="Proteomes" id="UP000023152">
    <property type="component" value="Unassembled WGS sequence"/>
</dbReference>
<proteinExistence type="predicted"/>
<dbReference type="GO" id="GO:0051731">
    <property type="term" value="F:polynucleotide 5'-hydroxyl-kinase activity"/>
    <property type="evidence" value="ECO:0007669"/>
    <property type="project" value="InterPro"/>
</dbReference>
<evidence type="ECO:0000313" key="3">
    <source>
        <dbReference type="Proteomes" id="UP000023152"/>
    </source>
</evidence>
<dbReference type="GO" id="GO:0031124">
    <property type="term" value="P:mRNA 3'-end processing"/>
    <property type="evidence" value="ECO:0007669"/>
    <property type="project" value="InterPro"/>
</dbReference>